<evidence type="ECO:0000313" key="4">
    <source>
        <dbReference type="Proteomes" id="UP000198528"/>
    </source>
</evidence>
<dbReference type="InterPro" id="IPR005149">
    <property type="entry name" value="Tscrpt_reg_PadR_N"/>
</dbReference>
<dbReference type="Proteomes" id="UP000434342">
    <property type="component" value="Unassembled WGS sequence"/>
</dbReference>
<accession>A0A1G6MZ39</accession>
<keyword evidence="4" id="KW-1185">Reference proteome</keyword>
<name>A0A1G6MZ39_9ACTN</name>
<sequence>MPTDNLDISSDVIRGYIDPMILRILLDGPSYGYQISKRVLQMSGGLYAVKQTTLYSAFARMERNGLVQSFPQVAQNGKRRTYYRITAAGMTHYRQKCREWQLTKDVVGRFLEGSVE</sequence>
<evidence type="ECO:0000313" key="5">
    <source>
        <dbReference type="Proteomes" id="UP000434342"/>
    </source>
</evidence>
<dbReference type="PANTHER" id="PTHR33169">
    <property type="entry name" value="PADR-FAMILY TRANSCRIPTIONAL REGULATOR"/>
    <property type="match status" value="1"/>
</dbReference>
<gene>
    <name evidence="2" type="ORF">FYJ69_04905</name>
    <name evidence="3" type="ORF">SAMN04487824_1272</name>
</gene>
<dbReference type="Gene3D" id="1.10.10.10">
    <property type="entry name" value="Winged helix-like DNA-binding domain superfamily/Winged helix DNA-binding domain"/>
    <property type="match status" value="1"/>
</dbReference>
<dbReference type="InterPro" id="IPR036388">
    <property type="entry name" value="WH-like_DNA-bd_sf"/>
</dbReference>
<reference evidence="2 5" key="3">
    <citation type="submission" date="2019-08" db="EMBL/GenBank/DDBJ databases">
        <title>In-depth cultivation of the pig gut microbiome towards novel bacterial diversity and tailored functional studies.</title>
        <authorList>
            <person name="Wylensek D."/>
            <person name="Hitch T.C.A."/>
            <person name="Clavel T."/>
        </authorList>
    </citation>
    <scope>NUCLEOTIDE SEQUENCE [LARGE SCALE GENOMIC DNA]</scope>
    <source>
        <strain evidence="2 5">WB01_CNA04</strain>
    </source>
</reference>
<reference evidence="4" key="1">
    <citation type="submission" date="2016-10" db="EMBL/GenBank/DDBJ databases">
        <authorList>
            <person name="Varghese N."/>
            <person name="Submissions S."/>
        </authorList>
    </citation>
    <scope>NUCLEOTIDE SEQUENCE [LARGE SCALE GENOMIC DNA]</scope>
    <source>
        <strain evidence="4">DSM 22619</strain>
    </source>
</reference>
<dbReference type="EMBL" id="FMZL01000027">
    <property type="protein sequence ID" value="SDC60812.1"/>
    <property type="molecule type" value="Genomic_DNA"/>
</dbReference>
<dbReference type="RefSeq" id="WP_090847592.1">
    <property type="nucleotide sequence ID" value="NZ_FMZL01000027.1"/>
</dbReference>
<organism evidence="3 4">
    <name type="scientific">Parafannyhessea umbonata</name>
    <dbReference type="NCBI Taxonomy" id="604330"/>
    <lineage>
        <taxon>Bacteria</taxon>
        <taxon>Bacillati</taxon>
        <taxon>Actinomycetota</taxon>
        <taxon>Coriobacteriia</taxon>
        <taxon>Coriobacteriales</taxon>
        <taxon>Atopobiaceae</taxon>
        <taxon>Parafannyhessea</taxon>
    </lineage>
</organism>
<dbReference type="Proteomes" id="UP000198528">
    <property type="component" value="Unassembled WGS sequence"/>
</dbReference>
<feature type="domain" description="Transcription regulator PadR N-terminal" evidence="1">
    <location>
        <begin position="21"/>
        <end position="94"/>
    </location>
</feature>
<protein>
    <submittedName>
        <fullName evidence="2 3">PadR family transcriptional regulator</fullName>
    </submittedName>
</protein>
<dbReference type="InterPro" id="IPR052509">
    <property type="entry name" value="Metal_resp_DNA-bind_regulator"/>
</dbReference>
<dbReference type="SUPFAM" id="SSF46785">
    <property type="entry name" value="Winged helix' DNA-binding domain"/>
    <property type="match status" value="1"/>
</dbReference>
<dbReference type="EMBL" id="VUND01000002">
    <property type="protein sequence ID" value="MST60252.1"/>
    <property type="molecule type" value="Genomic_DNA"/>
</dbReference>
<dbReference type="Pfam" id="PF03551">
    <property type="entry name" value="PadR"/>
    <property type="match status" value="1"/>
</dbReference>
<evidence type="ECO:0000259" key="1">
    <source>
        <dbReference type="Pfam" id="PF03551"/>
    </source>
</evidence>
<dbReference type="PANTHER" id="PTHR33169:SF14">
    <property type="entry name" value="TRANSCRIPTIONAL REGULATOR RV3488"/>
    <property type="match status" value="1"/>
</dbReference>
<dbReference type="CDD" id="cd00090">
    <property type="entry name" value="HTH_ARSR"/>
    <property type="match status" value="1"/>
</dbReference>
<evidence type="ECO:0000313" key="2">
    <source>
        <dbReference type="EMBL" id="MST60252.1"/>
    </source>
</evidence>
<reference evidence="3" key="2">
    <citation type="submission" date="2016-10" db="EMBL/GenBank/DDBJ databases">
        <authorList>
            <person name="de Groot N.N."/>
        </authorList>
    </citation>
    <scope>NUCLEOTIDE SEQUENCE [LARGE SCALE GENOMIC DNA]</scope>
    <source>
        <strain evidence="3">DSM 22619</strain>
    </source>
</reference>
<dbReference type="AlphaFoldDB" id="A0A1G6MZ39"/>
<proteinExistence type="predicted"/>
<evidence type="ECO:0000313" key="3">
    <source>
        <dbReference type="EMBL" id="SDC60812.1"/>
    </source>
</evidence>
<dbReference type="InterPro" id="IPR036390">
    <property type="entry name" value="WH_DNA-bd_sf"/>
</dbReference>
<dbReference type="InterPro" id="IPR011991">
    <property type="entry name" value="ArsR-like_HTH"/>
</dbReference>